<dbReference type="Proteomes" id="UP000627292">
    <property type="component" value="Unassembled WGS sequence"/>
</dbReference>
<dbReference type="EMBL" id="BMIB01000003">
    <property type="protein sequence ID" value="GGH74331.1"/>
    <property type="molecule type" value="Genomic_DNA"/>
</dbReference>
<sequence>MFAAESYSAEQVFYYAKTKTVYTHHRLQYLMEQARSRQATQEEITEMLTLIAQDEEGRVIAALNAFHHVPDSAAEAALTPELYALAKEILAADKLPAVAARRLPLRRWWQVAAAVVLLAGASWLWLQYRPQGKPGSPTAQQPVADTATARGTVLTLSDGRKLALDSLGNGEITAENGTRLVFRNGSLQYNAAAATDSTLALRYNTITTPRGNPFQLTLPDGTRVWLNAVSSLTYPLAFAHGQRQVALTGEGYFEVAANTQAPFIVTNNRLQTQVLGTAFNMKCYDDEPLAQTTLVNGAVRVTKENRSTLLQPGQQLSAAEDTWRVTPADMEAVLAWKNGQLQLNNADIATVMRQVARWYDVTVVYPNGVPDIPLDGYVQKEAGLEQAVEILKAGGLHCKLENKTLIIFHH</sequence>
<reference evidence="3" key="2">
    <citation type="submission" date="2020-09" db="EMBL/GenBank/DDBJ databases">
        <authorList>
            <person name="Sun Q."/>
            <person name="Zhou Y."/>
        </authorList>
    </citation>
    <scope>NUCLEOTIDE SEQUENCE</scope>
    <source>
        <strain evidence="3">CGMCC 1.15290</strain>
    </source>
</reference>
<dbReference type="InterPro" id="IPR032508">
    <property type="entry name" value="FecR_C"/>
</dbReference>
<evidence type="ECO:0008006" key="5">
    <source>
        <dbReference type="Google" id="ProtNLM"/>
    </source>
</evidence>
<keyword evidence="4" id="KW-1185">Reference proteome</keyword>
<dbReference type="InterPro" id="IPR012373">
    <property type="entry name" value="Ferrdict_sens_TM"/>
</dbReference>
<dbReference type="Pfam" id="PF16344">
    <property type="entry name" value="FecR_C"/>
    <property type="match status" value="1"/>
</dbReference>
<protein>
    <recommendedName>
        <fullName evidence="5">FecR family protein</fullName>
    </recommendedName>
</protein>
<evidence type="ECO:0000259" key="2">
    <source>
        <dbReference type="Pfam" id="PF16344"/>
    </source>
</evidence>
<dbReference type="PANTHER" id="PTHR30273:SF2">
    <property type="entry name" value="PROTEIN FECR"/>
    <property type="match status" value="1"/>
</dbReference>
<dbReference type="GO" id="GO:0016989">
    <property type="term" value="F:sigma factor antagonist activity"/>
    <property type="evidence" value="ECO:0007669"/>
    <property type="project" value="TreeGrafter"/>
</dbReference>
<proteinExistence type="predicted"/>
<feature type="domain" description="FecR protein" evidence="1">
    <location>
        <begin position="205"/>
        <end position="300"/>
    </location>
</feature>
<comment type="caution">
    <text evidence="3">The sequence shown here is derived from an EMBL/GenBank/DDBJ whole genome shotgun (WGS) entry which is preliminary data.</text>
</comment>
<name>A0A917IZT2_9BACT</name>
<dbReference type="Gene3D" id="3.55.50.30">
    <property type="match status" value="1"/>
</dbReference>
<dbReference type="PANTHER" id="PTHR30273">
    <property type="entry name" value="PERIPLASMIC SIGNAL SENSOR AND SIGMA FACTOR ACTIVATOR FECR-RELATED"/>
    <property type="match status" value="1"/>
</dbReference>
<organism evidence="3 4">
    <name type="scientific">Filimonas zeae</name>
    <dbReference type="NCBI Taxonomy" id="1737353"/>
    <lineage>
        <taxon>Bacteria</taxon>
        <taxon>Pseudomonadati</taxon>
        <taxon>Bacteroidota</taxon>
        <taxon>Chitinophagia</taxon>
        <taxon>Chitinophagales</taxon>
        <taxon>Chitinophagaceae</taxon>
        <taxon>Filimonas</taxon>
    </lineage>
</organism>
<dbReference type="Pfam" id="PF04773">
    <property type="entry name" value="FecR"/>
    <property type="match status" value="1"/>
</dbReference>
<gene>
    <name evidence="3" type="ORF">GCM10011379_36840</name>
</gene>
<dbReference type="InterPro" id="IPR006860">
    <property type="entry name" value="FecR"/>
</dbReference>
<dbReference type="Gene3D" id="2.60.120.1440">
    <property type="match status" value="1"/>
</dbReference>
<evidence type="ECO:0000259" key="1">
    <source>
        <dbReference type="Pfam" id="PF04773"/>
    </source>
</evidence>
<evidence type="ECO:0000313" key="3">
    <source>
        <dbReference type="EMBL" id="GGH74331.1"/>
    </source>
</evidence>
<evidence type="ECO:0000313" key="4">
    <source>
        <dbReference type="Proteomes" id="UP000627292"/>
    </source>
</evidence>
<reference evidence="3" key="1">
    <citation type="journal article" date="2014" name="Int. J. Syst. Evol. Microbiol.">
        <title>Complete genome sequence of Corynebacterium casei LMG S-19264T (=DSM 44701T), isolated from a smear-ripened cheese.</title>
        <authorList>
            <consortium name="US DOE Joint Genome Institute (JGI-PGF)"/>
            <person name="Walter F."/>
            <person name="Albersmeier A."/>
            <person name="Kalinowski J."/>
            <person name="Ruckert C."/>
        </authorList>
    </citation>
    <scope>NUCLEOTIDE SEQUENCE</scope>
    <source>
        <strain evidence="3">CGMCC 1.15290</strain>
    </source>
</reference>
<accession>A0A917IZT2</accession>
<feature type="domain" description="Protein FecR C-terminal" evidence="2">
    <location>
        <begin position="341"/>
        <end position="407"/>
    </location>
</feature>
<dbReference type="AlphaFoldDB" id="A0A917IZT2"/>